<dbReference type="InterPro" id="IPR036318">
    <property type="entry name" value="FAD-bd_PCMH-like_sf"/>
</dbReference>
<dbReference type="InterPro" id="IPR051312">
    <property type="entry name" value="Diverse_Substr_Oxidored"/>
</dbReference>
<dbReference type="Proteomes" id="UP000199365">
    <property type="component" value="Unassembled WGS sequence"/>
</dbReference>
<dbReference type="InterPro" id="IPR002346">
    <property type="entry name" value="Mopterin_DH_FAD-bd"/>
</dbReference>
<feature type="domain" description="FAD-binding PCMH-type" evidence="2">
    <location>
        <begin position="1"/>
        <end position="231"/>
    </location>
</feature>
<gene>
    <name evidence="3" type="ORF">SAMN05445850_4800</name>
</gene>
<dbReference type="InterPro" id="IPR016166">
    <property type="entry name" value="FAD-bd_PCMH"/>
</dbReference>
<dbReference type="InterPro" id="IPR016169">
    <property type="entry name" value="FAD-bd_PCMH_sub2"/>
</dbReference>
<dbReference type="STRING" id="157910.SAMN05445850_4800"/>
<dbReference type="SUPFAM" id="SSF55447">
    <property type="entry name" value="CO dehydrogenase flavoprotein C-terminal domain-like"/>
    <property type="match status" value="1"/>
</dbReference>
<dbReference type="GO" id="GO:0016491">
    <property type="term" value="F:oxidoreductase activity"/>
    <property type="evidence" value="ECO:0007669"/>
    <property type="project" value="InterPro"/>
</dbReference>
<dbReference type="GO" id="GO:0071949">
    <property type="term" value="F:FAD binding"/>
    <property type="evidence" value="ECO:0007669"/>
    <property type="project" value="InterPro"/>
</dbReference>
<dbReference type="SMART" id="SM01092">
    <property type="entry name" value="CO_deh_flav_C"/>
    <property type="match status" value="1"/>
</dbReference>
<dbReference type="PROSITE" id="PS51387">
    <property type="entry name" value="FAD_PCMH"/>
    <property type="match status" value="1"/>
</dbReference>
<dbReference type="Gene3D" id="3.30.43.10">
    <property type="entry name" value="Uridine Diphospho-n-acetylenolpyruvylglucosamine Reductase, domain 2"/>
    <property type="match status" value="1"/>
</dbReference>
<name>A0A1H1JHZ5_9BURK</name>
<dbReference type="EMBL" id="FNKX01000002">
    <property type="protein sequence ID" value="SDR49077.1"/>
    <property type="molecule type" value="Genomic_DNA"/>
</dbReference>
<reference evidence="4" key="1">
    <citation type="submission" date="2016-10" db="EMBL/GenBank/DDBJ databases">
        <authorList>
            <person name="Varghese N."/>
            <person name="Submissions S."/>
        </authorList>
    </citation>
    <scope>NUCLEOTIDE SEQUENCE [LARGE SCALE GENOMIC DNA]</scope>
    <source>
        <strain evidence="4">DUS833</strain>
    </source>
</reference>
<dbReference type="SUPFAM" id="SSF56176">
    <property type="entry name" value="FAD-binding/transporter-associated domain-like"/>
    <property type="match status" value="1"/>
</dbReference>
<organism evidence="3 4">
    <name type="scientific">Paraburkholderia tuberum</name>
    <dbReference type="NCBI Taxonomy" id="157910"/>
    <lineage>
        <taxon>Bacteria</taxon>
        <taxon>Pseudomonadati</taxon>
        <taxon>Pseudomonadota</taxon>
        <taxon>Betaproteobacteria</taxon>
        <taxon>Burkholderiales</taxon>
        <taxon>Burkholderiaceae</taxon>
        <taxon>Paraburkholderia</taxon>
    </lineage>
</organism>
<dbReference type="Pfam" id="PF00941">
    <property type="entry name" value="FAD_binding_5"/>
    <property type="match status" value="1"/>
</dbReference>
<dbReference type="InterPro" id="IPR005107">
    <property type="entry name" value="CO_DH_flav_C"/>
</dbReference>
<keyword evidence="1" id="KW-0285">Flavoprotein</keyword>
<keyword evidence="4" id="KW-1185">Reference proteome</keyword>
<evidence type="ECO:0000313" key="3">
    <source>
        <dbReference type="EMBL" id="SDR49077.1"/>
    </source>
</evidence>
<dbReference type="RefSeq" id="WP_090807430.1">
    <property type="nucleotide sequence ID" value="NZ_FNKX01000002.1"/>
</dbReference>
<protein>
    <submittedName>
        <fullName evidence="3">Xanthine dehydrogenase YagS FAD-binding subunit</fullName>
    </submittedName>
</protein>
<dbReference type="Pfam" id="PF03450">
    <property type="entry name" value="CO_deh_flav_C"/>
    <property type="match status" value="1"/>
</dbReference>
<dbReference type="Gene3D" id="3.30.465.10">
    <property type="match status" value="2"/>
</dbReference>
<dbReference type="InterPro" id="IPR036683">
    <property type="entry name" value="CO_DH_flav_C_dom_sf"/>
</dbReference>
<dbReference type="Gene3D" id="3.30.390.50">
    <property type="entry name" value="CO dehydrogenase flavoprotein, C-terminal domain"/>
    <property type="match status" value="1"/>
</dbReference>
<evidence type="ECO:0000259" key="2">
    <source>
        <dbReference type="PROSITE" id="PS51387"/>
    </source>
</evidence>
<dbReference type="PANTHER" id="PTHR42659">
    <property type="entry name" value="XANTHINE DEHYDROGENASE SUBUNIT C-RELATED"/>
    <property type="match status" value="1"/>
</dbReference>
<keyword evidence="1" id="KW-0274">FAD</keyword>
<proteinExistence type="predicted"/>
<sequence>MKNFEYARGATAQQVVASLAAGNVAIIAGGTELLNWMRLGIAAPDRVIDVGGLTGLVRIVRERDDLVIGALTDLNVIGEDALVGAHASALAQACLLAASAQVRNRATLGGNVMQKTRCAYFRSEAPLPWGCNKRNPGSGCPARNGINERHAIFGWTDACVAVQPSDPAVALACLDATAEVIGPNGGRMIKMTEFHLTQQEAAGMGGDAARLETRLAADEVIVSFHIPIRADARSAYVKVRERASYEYALVSAAASVELDRDRIVSARIALGSVAQRPWRLPAAEASLAGQAPTKEVVTPIVDAAMSDARPLAHNGYKVTMARNAAVRALLTAAGRS</sequence>
<evidence type="ECO:0000313" key="4">
    <source>
        <dbReference type="Proteomes" id="UP000199365"/>
    </source>
</evidence>
<dbReference type="AlphaFoldDB" id="A0A1H1JHZ5"/>
<evidence type="ECO:0000256" key="1">
    <source>
        <dbReference type="ARBA" id="ARBA00022827"/>
    </source>
</evidence>
<dbReference type="PANTHER" id="PTHR42659:SF9">
    <property type="entry name" value="XANTHINE DEHYDROGENASE FAD-BINDING SUBUNIT XDHB-RELATED"/>
    <property type="match status" value="1"/>
</dbReference>
<dbReference type="InterPro" id="IPR016167">
    <property type="entry name" value="FAD-bd_PCMH_sub1"/>
</dbReference>
<accession>A0A1H1JHZ5</accession>